<dbReference type="InterPro" id="IPR010733">
    <property type="entry name" value="DUF1308"/>
</dbReference>
<dbReference type="Pfam" id="PF18474">
    <property type="entry name" value="DUF5614"/>
    <property type="match status" value="1"/>
</dbReference>
<dbReference type="PANTHER" id="PTHR13379">
    <property type="entry name" value="UNCHARACTERIZED DUF1308"/>
    <property type="match status" value="1"/>
</dbReference>
<name>A0AAW1NBF1_POPJA</name>
<evidence type="ECO:0000259" key="2">
    <source>
        <dbReference type="Pfam" id="PF07000"/>
    </source>
</evidence>
<comment type="similarity">
    <text evidence="1">Belongs to the UPF0415 family.</text>
</comment>
<feature type="domain" description="DUF5614" evidence="3">
    <location>
        <begin position="28"/>
        <end position="197"/>
    </location>
</feature>
<feature type="domain" description="DUF1308" evidence="2">
    <location>
        <begin position="322"/>
        <end position="398"/>
    </location>
</feature>
<evidence type="ECO:0000256" key="1">
    <source>
        <dbReference type="ARBA" id="ARBA00006588"/>
    </source>
</evidence>
<evidence type="ECO:0000259" key="3">
    <source>
        <dbReference type="Pfam" id="PF18474"/>
    </source>
</evidence>
<gene>
    <name evidence="4" type="ORF">QE152_g858</name>
</gene>
<organism evidence="4 5">
    <name type="scientific">Popillia japonica</name>
    <name type="common">Japanese beetle</name>
    <dbReference type="NCBI Taxonomy" id="7064"/>
    <lineage>
        <taxon>Eukaryota</taxon>
        <taxon>Metazoa</taxon>
        <taxon>Ecdysozoa</taxon>
        <taxon>Arthropoda</taxon>
        <taxon>Hexapoda</taxon>
        <taxon>Insecta</taxon>
        <taxon>Pterygota</taxon>
        <taxon>Neoptera</taxon>
        <taxon>Endopterygota</taxon>
        <taxon>Coleoptera</taxon>
        <taxon>Polyphaga</taxon>
        <taxon>Scarabaeiformia</taxon>
        <taxon>Scarabaeidae</taxon>
        <taxon>Rutelinae</taxon>
        <taxon>Popillia</taxon>
    </lineage>
</organism>
<dbReference type="AlphaFoldDB" id="A0AAW1NBF1"/>
<feature type="domain" description="DUF1308" evidence="2">
    <location>
        <begin position="217"/>
        <end position="318"/>
    </location>
</feature>
<dbReference type="Pfam" id="PF07000">
    <property type="entry name" value="DUF1308"/>
    <property type="match status" value="2"/>
</dbReference>
<sequence>MSNLENNIDNLKECVLEKLKYGEDLLNSISEFDHIEGAQKLHRKIKQELNFLRKVYKANSIKKEHLQCTNLTHFTALIKKLGEVQNCIAVHKVFNLDDRKIVIDIVCDNGLSWMKVIARNPKSLSQICMGDSSYGVRSIFDQASEYIECAPLYPCLFQTPKIIFVFANGVGSNLAHELESLGILVEGDRINIDEEIEYETPIVSELSTKNMSHISKVNLDVSAMLAYVSSVTNGSCDKYEFSVPVLAQQAEWECKRPVKPILDEFFKDKKLYCCETAKQNFINILNTVGGPNERVRGFQLLDRITVLPDNATASDMVECDNNIDIFNNVQFTPDKALSVGGKIRERSLIIFTFGDRIQAVTVTANDGFVRAAKQQGIYFVVFVHESRALTEQKESKAKLKL</sequence>
<evidence type="ECO:0000313" key="4">
    <source>
        <dbReference type="EMBL" id="KAK9754982.1"/>
    </source>
</evidence>
<dbReference type="PANTHER" id="PTHR13379:SF0">
    <property type="entry name" value="UPF0415 PROTEIN C7ORF25"/>
    <property type="match status" value="1"/>
</dbReference>
<accession>A0AAW1NBF1</accession>
<evidence type="ECO:0000313" key="5">
    <source>
        <dbReference type="Proteomes" id="UP001458880"/>
    </source>
</evidence>
<keyword evidence="5" id="KW-1185">Reference proteome</keyword>
<dbReference type="EMBL" id="JASPKY010000004">
    <property type="protein sequence ID" value="KAK9754982.1"/>
    <property type="molecule type" value="Genomic_DNA"/>
</dbReference>
<dbReference type="InterPro" id="IPR041076">
    <property type="entry name" value="DUF5614"/>
</dbReference>
<dbReference type="Proteomes" id="UP001458880">
    <property type="component" value="Unassembled WGS sequence"/>
</dbReference>
<comment type="caution">
    <text evidence="4">The sequence shown here is derived from an EMBL/GenBank/DDBJ whole genome shotgun (WGS) entry which is preliminary data.</text>
</comment>
<reference evidence="4 5" key="1">
    <citation type="journal article" date="2024" name="BMC Genomics">
        <title>De novo assembly and annotation of Popillia japonica's genome with initial clues to its potential as an invasive pest.</title>
        <authorList>
            <person name="Cucini C."/>
            <person name="Boschi S."/>
            <person name="Funari R."/>
            <person name="Cardaioli E."/>
            <person name="Iannotti N."/>
            <person name="Marturano G."/>
            <person name="Paoli F."/>
            <person name="Bruttini M."/>
            <person name="Carapelli A."/>
            <person name="Frati F."/>
            <person name="Nardi F."/>
        </authorList>
    </citation>
    <scope>NUCLEOTIDE SEQUENCE [LARGE SCALE GENOMIC DNA]</scope>
    <source>
        <strain evidence="4">DMR45628</strain>
    </source>
</reference>
<proteinExistence type="inferred from homology"/>
<protein>
    <recommendedName>
        <fullName evidence="6">DUF1308 domain-containing protein</fullName>
    </recommendedName>
</protein>
<evidence type="ECO:0008006" key="6">
    <source>
        <dbReference type="Google" id="ProtNLM"/>
    </source>
</evidence>